<gene>
    <name evidence="1" type="ORF">JOB18_037023</name>
</gene>
<protein>
    <submittedName>
        <fullName evidence="1">Uncharacterized protein</fullName>
    </submittedName>
</protein>
<keyword evidence="2" id="KW-1185">Reference proteome</keyword>
<evidence type="ECO:0000313" key="2">
    <source>
        <dbReference type="Proteomes" id="UP000693946"/>
    </source>
</evidence>
<accession>A0AAV6QWB0</accession>
<dbReference type="EMBL" id="JAGKHQ010000015">
    <property type="protein sequence ID" value="KAG7497408.1"/>
    <property type="molecule type" value="Genomic_DNA"/>
</dbReference>
<dbReference type="AlphaFoldDB" id="A0AAV6QWB0"/>
<proteinExistence type="predicted"/>
<organism evidence="1 2">
    <name type="scientific">Solea senegalensis</name>
    <name type="common">Senegalese sole</name>
    <dbReference type="NCBI Taxonomy" id="28829"/>
    <lineage>
        <taxon>Eukaryota</taxon>
        <taxon>Metazoa</taxon>
        <taxon>Chordata</taxon>
        <taxon>Craniata</taxon>
        <taxon>Vertebrata</taxon>
        <taxon>Euteleostomi</taxon>
        <taxon>Actinopterygii</taxon>
        <taxon>Neopterygii</taxon>
        <taxon>Teleostei</taxon>
        <taxon>Neoteleostei</taxon>
        <taxon>Acanthomorphata</taxon>
        <taxon>Carangaria</taxon>
        <taxon>Pleuronectiformes</taxon>
        <taxon>Pleuronectoidei</taxon>
        <taxon>Soleidae</taxon>
        <taxon>Solea</taxon>
    </lineage>
</organism>
<name>A0AAV6QWB0_SOLSE</name>
<reference evidence="1 2" key="1">
    <citation type="journal article" date="2021" name="Sci. Rep.">
        <title>Chromosome anchoring in Senegalese sole (Solea senegalensis) reveals sex-associated markers and genome rearrangements in flatfish.</title>
        <authorList>
            <person name="Guerrero-Cozar I."/>
            <person name="Gomez-Garrido J."/>
            <person name="Berbel C."/>
            <person name="Martinez-Blanch J.F."/>
            <person name="Alioto T."/>
            <person name="Claros M.G."/>
            <person name="Gagnaire P.A."/>
            <person name="Manchado M."/>
        </authorList>
    </citation>
    <scope>NUCLEOTIDE SEQUENCE [LARGE SCALE GENOMIC DNA]</scope>
    <source>
        <strain evidence="1">Sse05_10M</strain>
    </source>
</reference>
<sequence length="179" mass="19967">MTIGVFSGSVKVLDTALRVTLQPKCGHWSEAPLHADADCRTNHTGGAVAYLFYPTERYKPHTSLTSTNPISTSAQARSSSPPVDSCYQAFDRACVNEAEHKWSVVLGKTEAKRQRDIYISTVQQSSYVFSTQLRNKDKPLVKEDEGSIRCIATQVYVMGIVVSRRPNIPNDLRKDVKEF</sequence>
<comment type="caution">
    <text evidence="1">The sequence shown here is derived from an EMBL/GenBank/DDBJ whole genome shotgun (WGS) entry which is preliminary data.</text>
</comment>
<evidence type="ECO:0000313" key="1">
    <source>
        <dbReference type="EMBL" id="KAG7497408.1"/>
    </source>
</evidence>
<dbReference type="Proteomes" id="UP000693946">
    <property type="component" value="Linkage Group LG3"/>
</dbReference>